<evidence type="ECO:0000313" key="2">
    <source>
        <dbReference type="EMBL" id="ODN41621.1"/>
    </source>
</evidence>
<feature type="chain" id="PRO_5046600820" evidence="1">
    <location>
        <begin position="28"/>
        <end position="143"/>
    </location>
</feature>
<dbReference type="EMBL" id="MDTU01000002">
    <property type="protein sequence ID" value="ODN41621.1"/>
    <property type="molecule type" value="Genomic_DNA"/>
</dbReference>
<comment type="caution">
    <text evidence="2">The sequence shown here is derived from an EMBL/GenBank/DDBJ whole genome shotgun (WGS) entry which is preliminary data.</text>
</comment>
<accession>A0ABX2ZYE3</accession>
<organism evidence="2 3">
    <name type="scientific">Piscirickettsia litoralis</name>
    <dbReference type="NCBI Taxonomy" id="1891921"/>
    <lineage>
        <taxon>Bacteria</taxon>
        <taxon>Pseudomonadati</taxon>
        <taxon>Pseudomonadota</taxon>
        <taxon>Gammaproteobacteria</taxon>
        <taxon>Thiotrichales</taxon>
        <taxon>Piscirickettsiaceae</taxon>
        <taxon>Piscirickettsia</taxon>
    </lineage>
</organism>
<name>A0ABX2ZYE3_9GAMM</name>
<feature type="signal peptide" evidence="1">
    <location>
        <begin position="1"/>
        <end position="27"/>
    </location>
</feature>
<reference evidence="2 3" key="1">
    <citation type="submission" date="2016-08" db="EMBL/GenBank/DDBJ databases">
        <title>Draft genome sequence of Candidatus Piscirickettsia litoralis, from seawater.</title>
        <authorList>
            <person name="Wan X."/>
            <person name="Lee A.J."/>
            <person name="Hou S."/>
            <person name="Donachie S.P."/>
        </authorList>
    </citation>
    <scope>NUCLEOTIDE SEQUENCE [LARGE SCALE GENOMIC DNA]</scope>
    <source>
        <strain evidence="2 3">Y2</strain>
    </source>
</reference>
<keyword evidence="1" id="KW-0732">Signal</keyword>
<evidence type="ECO:0000313" key="3">
    <source>
        <dbReference type="Proteomes" id="UP000094329"/>
    </source>
</evidence>
<gene>
    <name evidence="2" type="ORF">BGC07_16135</name>
</gene>
<evidence type="ECO:0000256" key="1">
    <source>
        <dbReference type="SAM" id="SignalP"/>
    </source>
</evidence>
<dbReference type="Proteomes" id="UP000094329">
    <property type="component" value="Unassembled WGS sequence"/>
</dbReference>
<protein>
    <submittedName>
        <fullName evidence="2">Uncharacterized protein</fullName>
    </submittedName>
</protein>
<proteinExistence type="predicted"/>
<sequence>MARKTAKLKILTLVIVASLPLTTLAKADVCERARWAVEHNRGDLIQSTTILTHALSLYSVSVEESVDCKTFTHAMTVKGPDIIQGPRSLCAVLSAGELKPGICKLRVSYCVTPNCCKTTVTQLKWIKGWGYVRAQPAYQEFKL</sequence>
<keyword evidence="3" id="KW-1185">Reference proteome</keyword>